<evidence type="ECO:0000313" key="7">
    <source>
        <dbReference type="EnsemblMetazoa" id="AATE017939-PA.1"/>
    </source>
</evidence>
<dbReference type="GO" id="GO:0016020">
    <property type="term" value="C:membrane"/>
    <property type="evidence" value="ECO:0007669"/>
    <property type="project" value="UniProtKB-SubCell"/>
</dbReference>
<dbReference type="GO" id="GO:0061630">
    <property type="term" value="F:ubiquitin protein ligase activity"/>
    <property type="evidence" value="ECO:0007669"/>
    <property type="project" value="InterPro"/>
</dbReference>
<name>A0A182JH15_ANOAO</name>
<evidence type="ECO:0000256" key="1">
    <source>
        <dbReference type="ARBA" id="ARBA00004141"/>
    </source>
</evidence>
<protein>
    <submittedName>
        <fullName evidence="7">Uncharacterized protein</fullName>
    </submittedName>
</protein>
<dbReference type="OrthoDB" id="10055027at2759"/>
<keyword evidence="4 6" id="KW-1133">Transmembrane helix</keyword>
<dbReference type="GO" id="GO:0016567">
    <property type="term" value="P:protein ubiquitination"/>
    <property type="evidence" value="ECO:0007669"/>
    <property type="project" value="InterPro"/>
</dbReference>
<dbReference type="PANTHER" id="PTHR31322">
    <property type="entry name" value="E3 UBIQUITIN-PROTEIN LIGASE TM129"/>
    <property type="match status" value="1"/>
</dbReference>
<evidence type="ECO:0000256" key="6">
    <source>
        <dbReference type="SAM" id="Phobius"/>
    </source>
</evidence>
<evidence type="ECO:0000256" key="5">
    <source>
        <dbReference type="ARBA" id="ARBA00023136"/>
    </source>
</evidence>
<accession>A0A182JH15</accession>
<dbReference type="EnsemblMetazoa" id="ENSAATROPT012228">
    <property type="protein sequence ID" value="ENSAATROPP011090"/>
    <property type="gene ID" value="ENSAATROPG009950"/>
</dbReference>
<dbReference type="GO" id="GO:0005783">
    <property type="term" value="C:endoplasmic reticulum"/>
    <property type="evidence" value="ECO:0007669"/>
    <property type="project" value="TreeGrafter"/>
</dbReference>
<feature type="transmembrane region" description="Helical" evidence="6">
    <location>
        <begin position="97"/>
        <end position="118"/>
    </location>
</feature>
<dbReference type="Pfam" id="PF10272">
    <property type="entry name" value="Tmpp129"/>
    <property type="match status" value="1"/>
</dbReference>
<keyword evidence="5 6" id="KW-0472">Membrane</keyword>
<dbReference type="VEuPathDB" id="VectorBase:AATE017939"/>
<dbReference type="Proteomes" id="UP000075880">
    <property type="component" value="Unassembled WGS sequence"/>
</dbReference>
<dbReference type="EnsemblMetazoa" id="AATE017939-RA">
    <property type="protein sequence ID" value="AATE017939-PA.1"/>
    <property type="gene ID" value="AATE017939"/>
</dbReference>
<feature type="transmembrane region" description="Helical" evidence="6">
    <location>
        <begin position="6"/>
        <end position="23"/>
    </location>
</feature>
<evidence type="ECO:0000256" key="2">
    <source>
        <dbReference type="ARBA" id="ARBA00007332"/>
    </source>
</evidence>
<evidence type="ECO:0000256" key="4">
    <source>
        <dbReference type="ARBA" id="ARBA00022989"/>
    </source>
</evidence>
<organism evidence="7">
    <name type="scientific">Anopheles atroparvus</name>
    <name type="common">European mosquito</name>
    <dbReference type="NCBI Taxonomy" id="41427"/>
    <lineage>
        <taxon>Eukaryota</taxon>
        <taxon>Metazoa</taxon>
        <taxon>Ecdysozoa</taxon>
        <taxon>Arthropoda</taxon>
        <taxon>Hexapoda</taxon>
        <taxon>Insecta</taxon>
        <taxon>Pterygota</taxon>
        <taxon>Neoptera</taxon>
        <taxon>Endopterygota</taxon>
        <taxon>Diptera</taxon>
        <taxon>Nematocera</taxon>
        <taxon>Culicoidea</taxon>
        <taxon>Culicidae</taxon>
        <taxon>Anophelinae</taxon>
        <taxon>Anopheles</taxon>
    </lineage>
</organism>
<comment type="subcellular location">
    <subcellularLocation>
        <location evidence="1">Membrane</location>
        <topology evidence="1">Multi-pass membrane protein</topology>
    </subcellularLocation>
</comment>
<reference evidence="8" key="1">
    <citation type="submission" date="2021-09" db="EMBL/GenBank/DDBJ databases">
        <authorList>
            <consortium name="Infravec"/>
            <person name="Campbell I L."/>
            <person name="Maslen G."/>
            <person name="Yates A."/>
        </authorList>
    </citation>
    <scope>NUCLEOTIDE SEQUENCE [LARGE SCALE GENOMIC DNA]</scope>
    <source>
        <strain evidence="8">Infravec2 EBRE</strain>
    </source>
</reference>
<reference evidence="7" key="2">
    <citation type="submission" date="2022-08" db="UniProtKB">
        <authorList>
            <consortium name="EnsemblMetazoa"/>
        </authorList>
    </citation>
    <scope>IDENTIFICATION</scope>
    <source>
        <strain evidence="7">EBRO</strain>
    </source>
</reference>
<proteinExistence type="inferred from homology"/>
<dbReference type="InterPro" id="IPR018801">
    <property type="entry name" value="TM129"/>
</dbReference>
<dbReference type="STRING" id="41427.A0A182JH15"/>
<sequence>MDHTMISIFVFVVICFFTIFPTTEIEDTGLTVDQLCSHCITDGFVQYHIKVTCIKLVLHSVMPLCLVGFIRLLAFINPDDFANAAAVTYSGQFVWEVFYALAWTLAILAVLTVLYWYIDKWSNHPIAKHLQLFTKPTMPDWRSVATNINDEYRRNTKMEIRSNAISTLVVTENWIIKTNLYRINVAHQNETSLVGYKIDIQDVTTDISDASQYVNIAVKPLQDSKHFIIRVSGEHFSDFQDHVNRPIVLLPSVKFRTLIDLFVEVFKEQATLNPVVRFTPLPDMDHCLGCLQVQPDVKIEKHCLDVDASGAMLPEDQRCEPCLCRPQWCITCMALWFASRQQRAERDTWLSKKATCPMCRARFCVLDVCRVESVVQNQ</sequence>
<dbReference type="AlphaFoldDB" id="A0A182JH15"/>
<keyword evidence="3 6" id="KW-0812">Transmembrane</keyword>
<feature type="transmembrane region" description="Helical" evidence="6">
    <location>
        <begin position="56"/>
        <end position="77"/>
    </location>
</feature>
<keyword evidence="8" id="KW-1185">Reference proteome</keyword>
<comment type="similarity">
    <text evidence="2">Belongs to the TMEM129 family.</text>
</comment>
<evidence type="ECO:0000313" key="8">
    <source>
        <dbReference type="Proteomes" id="UP000075880"/>
    </source>
</evidence>
<evidence type="ECO:0000256" key="3">
    <source>
        <dbReference type="ARBA" id="ARBA00022692"/>
    </source>
</evidence>
<dbReference type="PANTHER" id="PTHR31322:SF2">
    <property type="entry name" value="E3 UBIQUITIN-PROTEIN LIGASE TM129"/>
    <property type="match status" value="1"/>
</dbReference>